<dbReference type="PANTHER" id="PTHR33392">
    <property type="entry name" value="POLYISOPRENYL-TEICHOIC ACID--PEPTIDOGLYCAN TEICHOIC ACID TRANSFERASE TAGU"/>
    <property type="match status" value="1"/>
</dbReference>
<evidence type="ECO:0000313" key="6">
    <source>
        <dbReference type="EMBL" id="TKG64279.1"/>
    </source>
</evidence>
<dbReference type="InterPro" id="IPR027381">
    <property type="entry name" value="LytR/CpsA/Psr_C"/>
</dbReference>
<dbReference type="Proteomes" id="UP000309992">
    <property type="component" value="Unassembled WGS sequence"/>
</dbReference>
<keyword evidence="3" id="KW-0812">Transmembrane</keyword>
<name>A0ABY2RYR6_9PSEU</name>
<dbReference type="Gene3D" id="3.40.630.190">
    <property type="entry name" value="LCP protein"/>
    <property type="match status" value="1"/>
</dbReference>
<feature type="transmembrane region" description="Helical" evidence="3">
    <location>
        <begin position="27"/>
        <end position="47"/>
    </location>
</feature>
<evidence type="ECO:0000256" key="3">
    <source>
        <dbReference type="SAM" id="Phobius"/>
    </source>
</evidence>
<dbReference type="RefSeq" id="WP_137096610.1">
    <property type="nucleotide sequence ID" value="NZ_SWMS01000021.1"/>
</dbReference>
<dbReference type="PANTHER" id="PTHR33392:SF6">
    <property type="entry name" value="POLYISOPRENYL-TEICHOIC ACID--PEPTIDOGLYCAN TEICHOIC ACID TRANSFERASE TAGU"/>
    <property type="match status" value="1"/>
</dbReference>
<dbReference type="Gene3D" id="3.30.70.2390">
    <property type="match status" value="1"/>
</dbReference>
<protein>
    <submittedName>
        <fullName evidence="6">LytR family transcriptional regulator</fullName>
    </submittedName>
</protein>
<keyword evidence="7" id="KW-1185">Reference proteome</keyword>
<feature type="domain" description="Cell envelope-related transcriptional attenuator" evidence="4">
    <location>
        <begin position="115"/>
        <end position="287"/>
    </location>
</feature>
<comment type="caution">
    <text evidence="6">The sequence shown here is derived from an EMBL/GenBank/DDBJ whole genome shotgun (WGS) entry which is preliminary data.</text>
</comment>
<dbReference type="Pfam" id="PF13399">
    <property type="entry name" value="LytR_C"/>
    <property type="match status" value="1"/>
</dbReference>
<dbReference type="EMBL" id="SWMS01000021">
    <property type="protein sequence ID" value="TKG64279.1"/>
    <property type="molecule type" value="Genomic_DNA"/>
</dbReference>
<keyword evidence="3" id="KW-0472">Membrane</keyword>
<evidence type="ECO:0000313" key="7">
    <source>
        <dbReference type="Proteomes" id="UP000309992"/>
    </source>
</evidence>
<organism evidence="6 7">
    <name type="scientific">Prauserella endophytica</name>
    <dbReference type="NCBI Taxonomy" id="1592324"/>
    <lineage>
        <taxon>Bacteria</taxon>
        <taxon>Bacillati</taxon>
        <taxon>Actinomycetota</taxon>
        <taxon>Actinomycetes</taxon>
        <taxon>Pseudonocardiales</taxon>
        <taxon>Pseudonocardiaceae</taxon>
        <taxon>Prauserella</taxon>
        <taxon>Prauserella coralliicola group</taxon>
    </lineage>
</organism>
<feature type="domain" description="LytR/CpsA/Psr regulator C-terminal" evidence="5">
    <location>
        <begin position="395"/>
        <end position="479"/>
    </location>
</feature>
<accession>A0ABY2RYR6</accession>
<evidence type="ECO:0000256" key="1">
    <source>
        <dbReference type="ARBA" id="ARBA00006068"/>
    </source>
</evidence>
<evidence type="ECO:0000256" key="2">
    <source>
        <dbReference type="SAM" id="MobiDB-lite"/>
    </source>
</evidence>
<dbReference type="InterPro" id="IPR004474">
    <property type="entry name" value="LytR_CpsA_psr"/>
</dbReference>
<proteinExistence type="inferred from homology"/>
<sequence>MTGWRRGPVEAPTVARRGRVGTFALRGGKVVISLLSVTVLALTWYVWQFIGNVNDGVTTTDVFDGDENLRAEPLDGAIDILLVGQDSRTDAQGNPLPQEVLDRLHAGEANGERQTDTMILVHIPQDGTRASAISFPRDSWVELAGGYGTHKLNSAFVYAYNDTFQTLQEQGRTDLEQIDEEAKVAGRRNLIATIEQLLGKPGLIDRYAEVNLASFYEVTRALGGVEVCLREAVRERNSGINLPAGRQTIQGVQALAFVRQRYELPNGDLDRIARQQAFLSGLVRKMLSTDVLFDPGKIGEVVGAVQKSVVLSEDWDLLQFAAQMRNLSGDNVEFRTIPVVGNTWIGGASVLEIDVQEVRRFVDGLISHETETETETETPSDGSAAPATIPGAEAYTVEIYNASGADELGQQMREQLRQHGFLGESSATMDPQASTVVRYAPGDEAGVELLRQALGTELAAEPDATVPAGQLQVLFGTDFEPATTGTTPANHAGQEPQFFAPPHRTQTPQDEGKDDPPDEPITAGDVPCVN</sequence>
<feature type="region of interest" description="Disordered" evidence="2">
    <location>
        <begin position="368"/>
        <end position="388"/>
    </location>
</feature>
<evidence type="ECO:0000259" key="5">
    <source>
        <dbReference type="Pfam" id="PF13399"/>
    </source>
</evidence>
<keyword evidence="3" id="KW-1133">Transmembrane helix</keyword>
<feature type="region of interest" description="Disordered" evidence="2">
    <location>
        <begin position="479"/>
        <end position="530"/>
    </location>
</feature>
<gene>
    <name evidence="6" type="ORF">FCN18_29155</name>
</gene>
<comment type="similarity">
    <text evidence="1">Belongs to the LytR/CpsA/Psr (LCP) family.</text>
</comment>
<dbReference type="Pfam" id="PF03816">
    <property type="entry name" value="LytR_cpsA_psr"/>
    <property type="match status" value="1"/>
</dbReference>
<dbReference type="NCBIfam" id="TIGR00350">
    <property type="entry name" value="lytR_cpsA_psr"/>
    <property type="match status" value="1"/>
</dbReference>
<reference evidence="6 7" key="1">
    <citation type="journal article" date="2015" name="Antonie Van Leeuwenhoek">
        <title>Prauserella endophytica sp. nov., an endophytic actinobacterium isolated from Tamarix taklamakanensis.</title>
        <authorList>
            <person name="Liu J.M."/>
            <person name="Habden X."/>
            <person name="Guo L."/>
            <person name="Tuo L."/>
            <person name="Jiang Z.K."/>
            <person name="Liu S.W."/>
            <person name="Liu X.F."/>
            <person name="Chen L."/>
            <person name="Li R.F."/>
            <person name="Zhang Y.Q."/>
            <person name="Sun C.H."/>
        </authorList>
    </citation>
    <scope>NUCLEOTIDE SEQUENCE [LARGE SCALE GENOMIC DNA]</scope>
    <source>
        <strain evidence="6 7">CGMCC 4.7182</strain>
    </source>
</reference>
<evidence type="ECO:0000259" key="4">
    <source>
        <dbReference type="Pfam" id="PF03816"/>
    </source>
</evidence>
<dbReference type="InterPro" id="IPR050922">
    <property type="entry name" value="LytR/CpsA/Psr_CW_biosynth"/>
</dbReference>